<evidence type="ECO:0000256" key="4">
    <source>
        <dbReference type="ARBA" id="ARBA00022827"/>
    </source>
</evidence>
<evidence type="ECO:0000313" key="10">
    <source>
        <dbReference type="EMBL" id="TQL38342.1"/>
    </source>
</evidence>
<evidence type="ECO:0000256" key="6">
    <source>
        <dbReference type="SAM" id="MobiDB-lite"/>
    </source>
</evidence>
<dbReference type="RefSeq" id="WP_142116537.1">
    <property type="nucleotide sequence ID" value="NZ_BOQM01000015.1"/>
</dbReference>
<dbReference type="EMBL" id="BOQM01000015">
    <property type="protein sequence ID" value="GIM85477.1"/>
    <property type="molecule type" value="Genomic_DNA"/>
</dbReference>
<dbReference type="Pfam" id="PF02771">
    <property type="entry name" value="Acyl-CoA_dh_N"/>
    <property type="match status" value="1"/>
</dbReference>
<dbReference type="Proteomes" id="UP000315983">
    <property type="component" value="Unassembled WGS sequence"/>
</dbReference>
<protein>
    <submittedName>
        <fullName evidence="9">Acyl-CoA dehydrogenase</fullName>
    </submittedName>
</protein>
<accession>A0A542XRC2</accession>
<evidence type="ECO:0000313" key="11">
    <source>
        <dbReference type="Proteomes" id="UP000315983"/>
    </source>
</evidence>
<reference evidence="9 12" key="2">
    <citation type="submission" date="2021-03" db="EMBL/GenBank/DDBJ databases">
        <title>Whole genome shotgun sequence of Salinispora arenicola NBRC 105043.</title>
        <authorList>
            <person name="Komaki H."/>
            <person name="Tamura T."/>
        </authorList>
    </citation>
    <scope>NUCLEOTIDE SEQUENCE [LARGE SCALE GENOMIC DNA]</scope>
    <source>
        <strain evidence="9 12">NBRC 105043</strain>
    </source>
</reference>
<gene>
    <name evidence="10" type="ORF">FB564_3540</name>
    <name evidence="9" type="ORF">Sar04_22690</name>
</gene>
<comment type="cofactor">
    <cofactor evidence="1">
        <name>FAD</name>
        <dbReference type="ChEBI" id="CHEBI:57692"/>
    </cofactor>
</comment>
<dbReference type="InterPro" id="IPR046373">
    <property type="entry name" value="Acyl-CoA_Oxase/DH_mid-dom_sf"/>
</dbReference>
<dbReference type="GO" id="GO:0003995">
    <property type="term" value="F:acyl-CoA dehydrogenase activity"/>
    <property type="evidence" value="ECO:0007669"/>
    <property type="project" value="TreeGrafter"/>
</dbReference>
<dbReference type="SUPFAM" id="SSF56645">
    <property type="entry name" value="Acyl-CoA dehydrogenase NM domain-like"/>
    <property type="match status" value="1"/>
</dbReference>
<reference evidence="10 11" key="1">
    <citation type="submission" date="2019-06" db="EMBL/GenBank/DDBJ databases">
        <title>Sequencing the genomes of 1000 actinobacteria strains.</title>
        <authorList>
            <person name="Klenk H.-P."/>
        </authorList>
    </citation>
    <scope>NUCLEOTIDE SEQUENCE [LARGE SCALE GENOMIC DNA]</scope>
    <source>
        <strain evidence="10 11">DSM 44819</strain>
    </source>
</reference>
<comment type="similarity">
    <text evidence="2">Belongs to the acyl-CoA dehydrogenase family.</text>
</comment>
<dbReference type="AlphaFoldDB" id="A0A542XRC2"/>
<evidence type="ECO:0000313" key="9">
    <source>
        <dbReference type="EMBL" id="GIM85477.1"/>
    </source>
</evidence>
<evidence type="ECO:0000313" key="12">
    <source>
        <dbReference type="Proteomes" id="UP000677457"/>
    </source>
</evidence>
<dbReference type="InterPro" id="IPR013786">
    <property type="entry name" value="AcylCoA_DH/ox_N"/>
</dbReference>
<dbReference type="SUPFAM" id="SSF47203">
    <property type="entry name" value="Acyl-CoA dehydrogenase C-terminal domain-like"/>
    <property type="match status" value="1"/>
</dbReference>
<dbReference type="GeneID" id="93772729"/>
<dbReference type="InterPro" id="IPR036250">
    <property type="entry name" value="AcylCo_DH-like_C"/>
</dbReference>
<keyword evidence="3" id="KW-0285">Flavoprotein</keyword>
<feature type="region of interest" description="Disordered" evidence="6">
    <location>
        <begin position="359"/>
        <end position="390"/>
    </location>
</feature>
<organism evidence="10 11">
    <name type="scientific">Salinispora arenicola</name>
    <dbReference type="NCBI Taxonomy" id="168697"/>
    <lineage>
        <taxon>Bacteria</taxon>
        <taxon>Bacillati</taxon>
        <taxon>Actinomycetota</taxon>
        <taxon>Actinomycetes</taxon>
        <taxon>Micromonosporales</taxon>
        <taxon>Micromonosporaceae</taxon>
        <taxon>Salinispora</taxon>
    </lineage>
</organism>
<dbReference type="InterPro" id="IPR037069">
    <property type="entry name" value="AcylCoA_DH/ox_N_sf"/>
</dbReference>
<dbReference type="Gene3D" id="2.40.110.10">
    <property type="entry name" value="Butyryl-CoA Dehydrogenase, subunit A, domain 2"/>
    <property type="match status" value="1"/>
</dbReference>
<evidence type="ECO:0000259" key="8">
    <source>
        <dbReference type="Pfam" id="PF02771"/>
    </source>
</evidence>
<feature type="domain" description="Acyl-CoA dehydrogenase/oxidase N-terminal" evidence="8">
    <location>
        <begin position="2"/>
        <end position="114"/>
    </location>
</feature>
<sequence length="390" mass="41204">MTPEQQALRMSVRGVLARHASGRSIAELTEATIDDDAELWRMLCGQIGVAGLAVPERFGGLGAGLVETHVVVDELGRNLTPSPMLGCAVLAGQALLHTEDESACRRILPDLVAGRRLAALGWTDHHGDWDPHRPAYAATEDGRLTGEAHYVLDAHRADVLLVAAGTPEGTRLFEVDARHAGVHRRLVTTMDLTRRLGVVTLDEAPGRQLGGTNPLERVRDIASVALSGEQVGAAARALELTVAHALTRVQFGRPIGGFQAVAHRLADLHVEVDSARSLSYAAASSLDSDAADAPLLAAGAAVYCAEALERAAAEMIQLHGGIGITWEHDAHRYFKRAHGAAHLFGHPRAHVARLAETVIGRDGGGPPATSSDRCADAQRPGPESSTSRTG</sequence>
<evidence type="ECO:0000256" key="3">
    <source>
        <dbReference type="ARBA" id="ARBA00022630"/>
    </source>
</evidence>
<keyword evidence="5" id="KW-0560">Oxidoreductase</keyword>
<dbReference type="Proteomes" id="UP000677457">
    <property type="component" value="Unassembled WGS sequence"/>
</dbReference>
<evidence type="ECO:0000256" key="5">
    <source>
        <dbReference type="ARBA" id="ARBA00023002"/>
    </source>
</evidence>
<dbReference type="EMBL" id="VFOL01000001">
    <property type="protein sequence ID" value="TQL38342.1"/>
    <property type="molecule type" value="Genomic_DNA"/>
</dbReference>
<dbReference type="GO" id="GO:0050660">
    <property type="term" value="F:flavin adenine dinucleotide binding"/>
    <property type="evidence" value="ECO:0007669"/>
    <property type="project" value="InterPro"/>
</dbReference>
<evidence type="ECO:0000256" key="2">
    <source>
        <dbReference type="ARBA" id="ARBA00009347"/>
    </source>
</evidence>
<evidence type="ECO:0000256" key="1">
    <source>
        <dbReference type="ARBA" id="ARBA00001974"/>
    </source>
</evidence>
<comment type="caution">
    <text evidence="10">The sequence shown here is derived from an EMBL/GenBank/DDBJ whole genome shotgun (WGS) entry which is preliminary data.</text>
</comment>
<evidence type="ECO:0000259" key="7">
    <source>
        <dbReference type="Pfam" id="PF00441"/>
    </source>
</evidence>
<dbReference type="Pfam" id="PF00441">
    <property type="entry name" value="Acyl-CoA_dh_1"/>
    <property type="match status" value="1"/>
</dbReference>
<dbReference type="Gene3D" id="1.20.140.10">
    <property type="entry name" value="Butyryl-CoA Dehydrogenase, subunit A, domain 3"/>
    <property type="match status" value="1"/>
</dbReference>
<name>A0A542XRC2_SALAC</name>
<dbReference type="Gene3D" id="1.10.540.10">
    <property type="entry name" value="Acyl-CoA dehydrogenase/oxidase, N-terminal domain"/>
    <property type="match status" value="1"/>
</dbReference>
<dbReference type="InterPro" id="IPR009075">
    <property type="entry name" value="AcylCo_DH/oxidase_C"/>
</dbReference>
<dbReference type="PANTHER" id="PTHR43884:SF20">
    <property type="entry name" value="ACYL-COA DEHYDROGENASE FADE28"/>
    <property type="match status" value="1"/>
</dbReference>
<proteinExistence type="inferred from homology"/>
<dbReference type="PANTHER" id="PTHR43884">
    <property type="entry name" value="ACYL-COA DEHYDROGENASE"/>
    <property type="match status" value="1"/>
</dbReference>
<keyword evidence="12" id="KW-1185">Reference proteome</keyword>
<keyword evidence="4" id="KW-0274">FAD</keyword>
<dbReference type="InterPro" id="IPR009100">
    <property type="entry name" value="AcylCoA_DH/oxidase_NM_dom_sf"/>
</dbReference>
<feature type="domain" description="Acyl-CoA dehydrogenase/oxidase C-terminal" evidence="7">
    <location>
        <begin position="225"/>
        <end position="355"/>
    </location>
</feature>